<evidence type="ECO:0000256" key="3">
    <source>
        <dbReference type="ARBA" id="ARBA00022729"/>
    </source>
</evidence>
<dbReference type="PANTHER" id="PTHR10075">
    <property type="entry name" value="BASIGIN RELATED"/>
    <property type="match status" value="1"/>
</dbReference>
<evidence type="ECO:0000313" key="12">
    <source>
        <dbReference type="Proteomes" id="UP000225706"/>
    </source>
</evidence>
<dbReference type="Proteomes" id="UP000225706">
    <property type="component" value="Unassembled WGS sequence"/>
</dbReference>
<dbReference type="PANTHER" id="PTHR10075:SF100">
    <property type="entry name" value="FASCICLIN-2"/>
    <property type="match status" value="1"/>
</dbReference>
<feature type="compositionally biased region" description="Pro residues" evidence="9">
    <location>
        <begin position="59"/>
        <end position="70"/>
    </location>
</feature>
<keyword evidence="3" id="KW-0732">Signal</keyword>
<feature type="region of interest" description="Disordered" evidence="9">
    <location>
        <begin position="290"/>
        <end position="335"/>
    </location>
</feature>
<gene>
    <name evidence="11" type="primary">ROBO2</name>
    <name evidence="11" type="ORF">AWC38_SpisGene24019</name>
</gene>
<dbReference type="InterPro" id="IPR003598">
    <property type="entry name" value="Ig_sub2"/>
</dbReference>
<dbReference type="GO" id="GO:0030424">
    <property type="term" value="C:axon"/>
    <property type="evidence" value="ECO:0007669"/>
    <property type="project" value="TreeGrafter"/>
</dbReference>
<keyword evidence="6" id="KW-1015">Disulfide bond</keyword>
<dbReference type="SMART" id="SM00409">
    <property type="entry name" value="IG"/>
    <property type="match status" value="2"/>
</dbReference>
<evidence type="ECO:0000256" key="8">
    <source>
        <dbReference type="ARBA" id="ARBA00023319"/>
    </source>
</evidence>
<dbReference type="Gene3D" id="1.20.5.320">
    <property type="entry name" value="6-Phosphogluconate Dehydrogenase, domain 3"/>
    <property type="match status" value="1"/>
</dbReference>
<reference evidence="12" key="1">
    <citation type="journal article" date="2017" name="bioRxiv">
        <title>Comparative analysis of the genomes of Stylophora pistillata and Acropora digitifera provides evidence for extensive differences between species of corals.</title>
        <authorList>
            <person name="Voolstra C.R."/>
            <person name="Li Y."/>
            <person name="Liew Y.J."/>
            <person name="Baumgarten S."/>
            <person name="Zoccola D."/>
            <person name="Flot J.-F."/>
            <person name="Tambutte S."/>
            <person name="Allemand D."/>
            <person name="Aranda M."/>
        </authorList>
    </citation>
    <scope>NUCLEOTIDE SEQUENCE [LARGE SCALE GENOMIC DNA]</scope>
</reference>
<proteinExistence type="predicted"/>
<evidence type="ECO:0000256" key="1">
    <source>
        <dbReference type="ARBA" id="ARBA00004236"/>
    </source>
</evidence>
<dbReference type="GO" id="GO:0007411">
    <property type="term" value="P:axon guidance"/>
    <property type="evidence" value="ECO:0007669"/>
    <property type="project" value="TreeGrafter"/>
</dbReference>
<dbReference type="InterPro" id="IPR036179">
    <property type="entry name" value="Ig-like_dom_sf"/>
</dbReference>
<evidence type="ECO:0000256" key="5">
    <source>
        <dbReference type="ARBA" id="ARBA00023136"/>
    </source>
</evidence>
<evidence type="ECO:0000256" key="7">
    <source>
        <dbReference type="ARBA" id="ARBA00023180"/>
    </source>
</evidence>
<dbReference type="EMBL" id="LSMT01001607">
    <property type="protein sequence ID" value="PFX12078.1"/>
    <property type="molecule type" value="Genomic_DNA"/>
</dbReference>
<evidence type="ECO:0000256" key="9">
    <source>
        <dbReference type="SAM" id="MobiDB-lite"/>
    </source>
</evidence>
<evidence type="ECO:0000256" key="2">
    <source>
        <dbReference type="ARBA" id="ARBA00022475"/>
    </source>
</evidence>
<dbReference type="InterPro" id="IPR007110">
    <property type="entry name" value="Ig-like_dom"/>
</dbReference>
<dbReference type="Gene3D" id="2.60.40.10">
    <property type="entry name" value="Immunoglobulins"/>
    <property type="match status" value="2"/>
</dbReference>
<feature type="compositionally biased region" description="Basic residues" evidence="9">
    <location>
        <begin position="44"/>
        <end position="53"/>
    </location>
</feature>
<feature type="domain" description="Ig-like" evidence="10">
    <location>
        <begin position="108"/>
        <end position="192"/>
    </location>
</feature>
<name>A0A2B4R6R5_STYPI</name>
<comment type="subcellular location">
    <subcellularLocation>
        <location evidence="1">Cell membrane</location>
    </subcellularLocation>
</comment>
<dbReference type="InterPro" id="IPR008160">
    <property type="entry name" value="Collagen"/>
</dbReference>
<dbReference type="GO" id="GO:0070593">
    <property type="term" value="P:dendrite self-avoidance"/>
    <property type="evidence" value="ECO:0007669"/>
    <property type="project" value="TreeGrafter"/>
</dbReference>
<keyword evidence="8" id="KW-0393">Immunoglobulin domain</keyword>
<keyword evidence="4" id="KW-0677">Repeat</keyword>
<evidence type="ECO:0000256" key="6">
    <source>
        <dbReference type="ARBA" id="ARBA00023157"/>
    </source>
</evidence>
<evidence type="ECO:0000313" key="11">
    <source>
        <dbReference type="EMBL" id="PFX12078.1"/>
    </source>
</evidence>
<feature type="compositionally biased region" description="Polar residues" evidence="9">
    <location>
        <begin position="106"/>
        <end position="115"/>
    </location>
</feature>
<keyword evidence="12" id="KW-1185">Reference proteome</keyword>
<dbReference type="OrthoDB" id="5989217at2759"/>
<dbReference type="Pfam" id="PF07679">
    <property type="entry name" value="I-set"/>
    <property type="match status" value="2"/>
</dbReference>
<dbReference type="Pfam" id="PF01391">
    <property type="entry name" value="Collagen"/>
    <property type="match status" value="1"/>
</dbReference>
<feature type="domain" description="Ig-like" evidence="10">
    <location>
        <begin position="291"/>
        <end position="390"/>
    </location>
</feature>
<dbReference type="GO" id="GO:0005886">
    <property type="term" value="C:plasma membrane"/>
    <property type="evidence" value="ECO:0007669"/>
    <property type="project" value="UniProtKB-SubCell"/>
</dbReference>
<keyword evidence="5" id="KW-0472">Membrane</keyword>
<dbReference type="FunFam" id="2.60.40.10:FF:000273">
    <property type="entry name" value="contactin-3 isoform X1"/>
    <property type="match status" value="1"/>
</dbReference>
<sequence length="440" mass="47833">MRHKRYVKITERSSNASGTIDREAIRKEVRLAINNQACSVHCPKSIRGRRGRPGQRGPPGHPGKHGPPGPEGLMGPKGNQGLQGIQGPPGPMGPPGAKGEPGKSISAPSIVTPRKSTVVNETGTASFQCEVEGNPQPKVTWLKDNSSLPVNKRIIPSDAGLLINDVTSNDGGMYTCVAKNILGRMKSLAELSVQAGLIHVEIELHAHRQMLPVLNQPNEEKLTLENAAYDERTNERNILHPNSYKEPKIRHKRYVKITERSSNASGTIDREAIRKEVRLAMNNQACSIHCPKSIRGRRGRPGQRGPPGHPADVLSVSPSSERHQTSGDIPGQPTPKITWRKAVGRMSKERSKVLTGRLEITNVTKSDSGDYMCSAKNIINEDSAHTQVIVLEQLKFTLLPTLNKGSAKPSENVLLSCKAHGARVVVWQRTGQGLPSGHVV</sequence>
<evidence type="ECO:0000259" key="10">
    <source>
        <dbReference type="PROSITE" id="PS50835"/>
    </source>
</evidence>
<dbReference type="InterPro" id="IPR003599">
    <property type="entry name" value="Ig_sub"/>
</dbReference>
<dbReference type="InterPro" id="IPR013783">
    <property type="entry name" value="Ig-like_fold"/>
</dbReference>
<dbReference type="GO" id="GO:0098632">
    <property type="term" value="F:cell-cell adhesion mediator activity"/>
    <property type="evidence" value="ECO:0007669"/>
    <property type="project" value="TreeGrafter"/>
</dbReference>
<keyword evidence="2" id="KW-1003">Cell membrane</keyword>
<evidence type="ECO:0000256" key="4">
    <source>
        <dbReference type="ARBA" id="ARBA00022737"/>
    </source>
</evidence>
<comment type="caution">
    <text evidence="11">The sequence shown here is derived from an EMBL/GenBank/DDBJ whole genome shotgun (WGS) entry which is preliminary data.</text>
</comment>
<dbReference type="GO" id="GO:0007156">
    <property type="term" value="P:homophilic cell adhesion via plasma membrane adhesion molecules"/>
    <property type="evidence" value="ECO:0007669"/>
    <property type="project" value="TreeGrafter"/>
</dbReference>
<organism evidence="11 12">
    <name type="scientific">Stylophora pistillata</name>
    <name type="common">Smooth cauliflower coral</name>
    <dbReference type="NCBI Taxonomy" id="50429"/>
    <lineage>
        <taxon>Eukaryota</taxon>
        <taxon>Metazoa</taxon>
        <taxon>Cnidaria</taxon>
        <taxon>Anthozoa</taxon>
        <taxon>Hexacorallia</taxon>
        <taxon>Scleractinia</taxon>
        <taxon>Astrocoeniina</taxon>
        <taxon>Pocilloporidae</taxon>
        <taxon>Stylophora</taxon>
    </lineage>
</organism>
<feature type="compositionally biased region" description="Basic residues" evidence="9">
    <location>
        <begin position="292"/>
        <end position="301"/>
    </location>
</feature>
<accession>A0A2B4R6R5</accession>
<dbReference type="InterPro" id="IPR013098">
    <property type="entry name" value="Ig_I-set"/>
</dbReference>
<dbReference type="AlphaFoldDB" id="A0A2B4R6R5"/>
<dbReference type="SUPFAM" id="SSF48726">
    <property type="entry name" value="Immunoglobulin"/>
    <property type="match status" value="2"/>
</dbReference>
<protein>
    <submittedName>
        <fullName evidence="11">Roundabout-like 2</fullName>
    </submittedName>
</protein>
<dbReference type="PROSITE" id="PS50835">
    <property type="entry name" value="IG_LIKE"/>
    <property type="match status" value="2"/>
</dbReference>
<keyword evidence="7" id="KW-0325">Glycoprotein</keyword>
<dbReference type="SMART" id="SM00408">
    <property type="entry name" value="IGc2"/>
    <property type="match status" value="2"/>
</dbReference>
<feature type="region of interest" description="Disordered" evidence="9">
    <location>
        <begin position="42"/>
        <end position="115"/>
    </location>
</feature>